<evidence type="ECO:0000256" key="1">
    <source>
        <dbReference type="ARBA" id="ARBA00022729"/>
    </source>
</evidence>
<proteinExistence type="predicted"/>
<dbReference type="RefSeq" id="WP_207218365.1">
    <property type="nucleotide sequence ID" value="NZ_SEWE01000082.1"/>
</dbReference>
<dbReference type="Gene3D" id="2.130.10.130">
    <property type="entry name" value="Integrin alpha, N-terminal"/>
    <property type="match status" value="1"/>
</dbReference>
<protein>
    <recommendedName>
        <fullName evidence="2">Bacterial Ig-like domain-containing protein</fullName>
    </recommendedName>
</protein>
<evidence type="ECO:0000313" key="3">
    <source>
        <dbReference type="EMBL" id="RYU74521.1"/>
    </source>
</evidence>
<accession>A0A4Q5L7W0</accession>
<dbReference type="Pfam" id="PF13517">
    <property type="entry name" value="FG-GAP_3"/>
    <property type="match status" value="1"/>
</dbReference>
<gene>
    <name evidence="3" type="ORF">EWM57_20460</name>
</gene>
<dbReference type="InterPro" id="IPR013783">
    <property type="entry name" value="Ig-like_fold"/>
</dbReference>
<dbReference type="InterPro" id="IPR044048">
    <property type="entry name" value="Big_12"/>
</dbReference>
<dbReference type="InterPro" id="IPR028994">
    <property type="entry name" value="Integrin_alpha_N"/>
</dbReference>
<comment type="caution">
    <text evidence="3">The sequence shown here is derived from an EMBL/GenBank/DDBJ whole genome shotgun (WGS) entry which is preliminary data.</text>
</comment>
<dbReference type="PANTHER" id="PTHR44103">
    <property type="entry name" value="PROPROTEIN CONVERTASE P"/>
    <property type="match status" value="1"/>
</dbReference>
<dbReference type="InterPro" id="IPR014756">
    <property type="entry name" value="Ig_E-set"/>
</dbReference>
<evidence type="ECO:0000313" key="4">
    <source>
        <dbReference type="Proteomes" id="UP000294155"/>
    </source>
</evidence>
<dbReference type="PANTHER" id="PTHR44103:SF1">
    <property type="entry name" value="PROPROTEIN CONVERTASE P"/>
    <property type="match status" value="1"/>
</dbReference>
<dbReference type="Proteomes" id="UP000294155">
    <property type="component" value="Unassembled WGS sequence"/>
</dbReference>
<dbReference type="InterPro" id="IPR013517">
    <property type="entry name" value="FG-GAP"/>
</dbReference>
<sequence>PTLATYASGNGTGSTDEIVVGDVNGDGRPDIIAANTNTNTISVLLNSATTPGTFGAAVTYLTNTTSTLRGIALGDLNGDNRPDVVVANDADATVSVLLNSATTPGSFPTTVSYSVGTQKPLGVTIGDLNGDGRAEIVSENYNVNNGTTISVLVNSATTPGTFPTAPVIFSSGGTSPCHAVIRDLNADGRPDLAVANLSTQNVGVLLSTTNFTAPFLSSISPTNGPVGTSVTLSGARLTGATAVSFNGTAASIFNVVNDGTLTATVPAGATTGNVTVTTSGGTSNGVAFAVNPTVVITSTAGASGGSTNTTPIPFTVTFSQSVTGFDASDLTITNGVVTSGSFSGSGSSYSFTVTPTTAGTPTTVSIAASVAQTSAGTGNVASSGAYSLQYNAPVTATTWTGAVSNDWFAVGNWTAGVPTATVDATIPSARPYNPVIGSGAAAVKNLFLNTNALLTQSGGTLTVNGIGFAIDGTFTATGGLVNLNGSTEQRLGGARTTFWDLTVGPAGARLDGPADLQHLLTLNGDFSPLAYGFTLLSNATATAMVVNNGGVVNSSATVQRYIDPSLNAGLGYRHYSSPVQTTTVADLATANFSPVVNPAYNTVGNTVTPFPTVFGFDEARITSTSAATQTFEQGYFSPTALSNRLTVGRGYTVNLAASEKVDLVGLLNNGTVTVGALSRGTEANSGWQLLGNPYPAPLDWNKVRTSLPAGVIDAVYVYKSSNQYDGSYQFYQNGFGTLPGGLIGSMQGFFVRVSQPVAAFSFLNAWRATDYQNPSFNRTTADLRPSVQLDLVSAQGVHDPAYVYFEDGATDGVDDHYDAAKLSNTTGLNLSSLAAGT</sequence>
<dbReference type="AlphaFoldDB" id="A0A4Q5L7W0"/>
<dbReference type="Gene3D" id="2.60.40.10">
    <property type="entry name" value="Immunoglobulins"/>
    <property type="match status" value="1"/>
</dbReference>
<dbReference type="EMBL" id="SEWE01000082">
    <property type="protein sequence ID" value="RYU74521.1"/>
    <property type="molecule type" value="Genomic_DNA"/>
</dbReference>
<dbReference type="Pfam" id="PF19078">
    <property type="entry name" value="Big_12"/>
    <property type="match status" value="1"/>
</dbReference>
<reference evidence="3 4" key="1">
    <citation type="submission" date="2019-02" db="EMBL/GenBank/DDBJ databases">
        <title>Bacterial novel species isolated from soil.</title>
        <authorList>
            <person name="Jung H.-Y."/>
        </authorList>
    </citation>
    <scope>NUCLEOTIDE SEQUENCE [LARGE SCALE GENOMIC DNA]</scope>
    <source>
        <strain evidence="3 4">1-3-3-3</strain>
    </source>
</reference>
<evidence type="ECO:0000259" key="2">
    <source>
        <dbReference type="Pfam" id="PF19078"/>
    </source>
</evidence>
<dbReference type="SUPFAM" id="SSF69318">
    <property type="entry name" value="Integrin alpha N-terminal domain"/>
    <property type="match status" value="1"/>
</dbReference>
<name>A0A4Q5L7W0_9BACT</name>
<organism evidence="3 4">
    <name type="scientific">Hymenobacter persicinus</name>
    <dbReference type="NCBI Taxonomy" id="2025506"/>
    <lineage>
        <taxon>Bacteria</taxon>
        <taxon>Pseudomonadati</taxon>
        <taxon>Bacteroidota</taxon>
        <taxon>Cytophagia</taxon>
        <taxon>Cytophagales</taxon>
        <taxon>Hymenobacteraceae</taxon>
        <taxon>Hymenobacter</taxon>
    </lineage>
</organism>
<feature type="non-terminal residue" evidence="3">
    <location>
        <position position="837"/>
    </location>
</feature>
<keyword evidence="4" id="KW-1185">Reference proteome</keyword>
<dbReference type="SUPFAM" id="SSF81296">
    <property type="entry name" value="E set domains"/>
    <property type="match status" value="1"/>
</dbReference>
<feature type="domain" description="Bacterial Ig-like" evidence="2">
    <location>
        <begin position="290"/>
        <end position="387"/>
    </location>
</feature>
<feature type="non-terminal residue" evidence="3">
    <location>
        <position position="1"/>
    </location>
</feature>
<keyword evidence="1" id="KW-0732">Signal</keyword>